<feature type="repeat" description="RCC1" evidence="3">
    <location>
        <begin position="339"/>
        <end position="400"/>
    </location>
</feature>
<feature type="domain" description="RCC1-like" evidence="5">
    <location>
        <begin position="150"/>
        <end position="572"/>
    </location>
</feature>
<dbReference type="PRINTS" id="PR00633">
    <property type="entry name" value="RCCNDNSATION"/>
</dbReference>
<evidence type="ECO:0000259" key="5">
    <source>
        <dbReference type="Pfam" id="PF25390"/>
    </source>
</evidence>
<dbReference type="Proteomes" id="UP000800200">
    <property type="component" value="Unassembled WGS sequence"/>
</dbReference>
<dbReference type="PROSITE" id="PS50012">
    <property type="entry name" value="RCC1_3"/>
    <property type="match status" value="7"/>
</dbReference>
<feature type="repeat" description="RCC1" evidence="3">
    <location>
        <begin position="148"/>
        <end position="202"/>
    </location>
</feature>
<evidence type="ECO:0000256" key="1">
    <source>
        <dbReference type="ARBA" id="ARBA00022658"/>
    </source>
</evidence>
<sequence>MAPRKSSRIANADAAKAVEAKNKVDNKPKANTAAKRSSSSTKKTATANDTSVKQTGKGDATTKAKTTAKAEEPKTRAVKSATGAKRGRPKKEDASAPAKPAPKKRKAETEEARETKKTKTKDDHKVKAPVRRGGRKVVVNPPRFVDELNVFVCGEGSAGELGLGASKKAIDVKRPRFNEALSSMGVVKIATGGMHCVALTKDNNILTWGVNDNGALGRDTSNAEVKLRDVDDETGSDSDSDLDSDSGLNELEATPTAISMEHFPEDTVFVDVAAGDSCSLALTDEGLVFGWGNFRKNEGVLGFTKDVETARFPIHIDGLKKITQIACGTNHVLALDNSNQVWAWGNGQQNQLGRRLTERSMHTSLVPTRVGFTDSTVKKHSKKMTQVACGDYHGFAIGTDGHVWSWGVNNYGETGHPEGAGSDNATVPTATIIQSLEGRNIMSIKGGSHHNVAVTENGECLVWGRCDGSQLGIPLDQLGNNGVLKDPNGRPKVLTEPAVVPGLKNVAMATCGPEHSIAITDNGKAYSWGFSATYQTGLGTDDDIDTPTLIENTAVRDKDLIWAGCGGQFSMLASVSGGAGDTHDQTATAASASSATNGALVAPATGTFN</sequence>
<feature type="repeat" description="RCC1" evidence="3">
    <location>
        <begin position="401"/>
        <end position="457"/>
    </location>
</feature>
<evidence type="ECO:0000256" key="2">
    <source>
        <dbReference type="ARBA" id="ARBA00022737"/>
    </source>
</evidence>
<gene>
    <name evidence="6" type="ORF">K469DRAFT_696823</name>
</gene>
<dbReference type="Gene3D" id="2.130.10.30">
    <property type="entry name" value="Regulator of chromosome condensation 1/beta-lactamase-inhibitor protein II"/>
    <property type="match status" value="1"/>
</dbReference>
<feature type="compositionally biased region" description="Basic and acidic residues" evidence="4">
    <location>
        <begin position="107"/>
        <end position="126"/>
    </location>
</feature>
<dbReference type="SUPFAM" id="SSF50985">
    <property type="entry name" value="RCC1/BLIP-II"/>
    <property type="match status" value="1"/>
</dbReference>
<evidence type="ECO:0000256" key="4">
    <source>
        <dbReference type="SAM" id="MobiDB-lite"/>
    </source>
</evidence>
<dbReference type="GO" id="GO:0005085">
    <property type="term" value="F:guanyl-nucleotide exchange factor activity"/>
    <property type="evidence" value="ECO:0007669"/>
    <property type="project" value="TreeGrafter"/>
</dbReference>
<dbReference type="InterPro" id="IPR000408">
    <property type="entry name" value="Reg_chr_condens"/>
</dbReference>
<dbReference type="AlphaFoldDB" id="A0A6A6EI42"/>
<dbReference type="GO" id="GO:0005737">
    <property type="term" value="C:cytoplasm"/>
    <property type="evidence" value="ECO:0007669"/>
    <property type="project" value="TreeGrafter"/>
</dbReference>
<keyword evidence="1" id="KW-0344">Guanine-nucleotide releasing factor</keyword>
<organism evidence="6 7">
    <name type="scientific">Zopfia rhizophila CBS 207.26</name>
    <dbReference type="NCBI Taxonomy" id="1314779"/>
    <lineage>
        <taxon>Eukaryota</taxon>
        <taxon>Fungi</taxon>
        <taxon>Dikarya</taxon>
        <taxon>Ascomycota</taxon>
        <taxon>Pezizomycotina</taxon>
        <taxon>Dothideomycetes</taxon>
        <taxon>Dothideomycetes incertae sedis</taxon>
        <taxon>Zopfiaceae</taxon>
        <taxon>Zopfia</taxon>
    </lineage>
</organism>
<feature type="repeat" description="RCC1" evidence="3">
    <location>
        <begin position="458"/>
        <end position="522"/>
    </location>
</feature>
<feature type="repeat" description="RCC1" evidence="3">
    <location>
        <begin position="203"/>
        <end position="285"/>
    </location>
</feature>
<reference evidence="6" key="1">
    <citation type="journal article" date="2020" name="Stud. Mycol.">
        <title>101 Dothideomycetes genomes: a test case for predicting lifestyles and emergence of pathogens.</title>
        <authorList>
            <person name="Haridas S."/>
            <person name="Albert R."/>
            <person name="Binder M."/>
            <person name="Bloem J."/>
            <person name="Labutti K."/>
            <person name="Salamov A."/>
            <person name="Andreopoulos B."/>
            <person name="Baker S."/>
            <person name="Barry K."/>
            <person name="Bills G."/>
            <person name="Bluhm B."/>
            <person name="Cannon C."/>
            <person name="Castanera R."/>
            <person name="Culley D."/>
            <person name="Daum C."/>
            <person name="Ezra D."/>
            <person name="Gonzalez J."/>
            <person name="Henrissat B."/>
            <person name="Kuo A."/>
            <person name="Liang C."/>
            <person name="Lipzen A."/>
            <person name="Lutzoni F."/>
            <person name="Magnuson J."/>
            <person name="Mondo S."/>
            <person name="Nolan M."/>
            <person name="Ohm R."/>
            <person name="Pangilinan J."/>
            <person name="Park H.-J."/>
            <person name="Ramirez L."/>
            <person name="Alfaro M."/>
            <person name="Sun H."/>
            <person name="Tritt A."/>
            <person name="Yoshinaga Y."/>
            <person name="Zwiers L.-H."/>
            <person name="Turgeon B."/>
            <person name="Goodwin S."/>
            <person name="Spatafora J."/>
            <person name="Crous P."/>
            <person name="Grigoriev I."/>
        </authorList>
    </citation>
    <scope>NUCLEOTIDE SEQUENCE</scope>
    <source>
        <strain evidence="6">CBS 207.26</strain>
    </source>
</reference>
<feature type="compositionally biased region" description="Acidic residues" evidence="4">
    <location>
        <begin position="230"/>
        <end position="244"/>
    </location>
</feature>
<dbReference type="OrthoDB" id="61110at2759"/>
<name>A0A6A6EI42_9PEZI</name>
<dbReference type="InterPro" id="IPR058923">
    <property type="entry name" value="RCC1-like_dom"/>
</dbReference>
<evidence type="ECO:0000313" key="7">
    <source>
        <dbReference type="Proteomes" id="UP000800200"/>
    </source>
</evidence>
<dbReference type="PANTHER" id="PTHR45982">
    <property type="entry name" value="REGULATOR OF CHROMOSOME CONDENSATION"/>
    <property type="match status" value="1"/>
</dbReference>
<keyword evidence="2" id="KW-0677">Repeat</keyword>
<dbReference type="InterPro" id="IPR009091">
    <property type="entry name" value="RCC1/BLIP-II"/>
</dbReference>
<feature type="compositionally biased region" description="Basic and acidic residues" evidence="4">
    <location>
        <begin position="16"/>
        <end position="28"/>
    </location>
</feature>
<dbReference type="PROSITE" id="PS00625">
    <property type="entry name" value="RCC1_1"/>
    <property type="match status" value="1"/>
</dbReference>
<evidence type="ECO:0000256" key="3">
    <source>
        <dbReference type="PROSITE-ProRule" id="PRU00235"/>
    </source>
</evidence>
<feature type="compositionally biased region" description="Low complexity" evidence="4">
    <location>
        <begin position="29"/>
        <end position="67"/>
    </location>
</feature>
<feature type="repeat" description="RCC1" evidence="3">
    <location>
        <begin position="286"/>
        <end position="338"/>
    </location>
</feature>
<feature type="region of interest" description="Disordered" evidence="4">
    <location>
        <begin position="224"/>
        <end position="249"/>
    </location>
</feature>
<dbReference type="PANTHER" id="PTHR45982:SF1">
    <property type="entry name" value="REGULATOR OF CHROMOSOME CONDENSATION"/>
    <property type="match status" value="1"/>
</dbReference>
<evidence type="ECO:0000313" key="6">
    <source>
        <dbReference type="EMBL" id="KAF2191081.1"/>
    </source>
</evidence>
<feature type="region of interest" description="Disordered" evidence="4">
    <location>
        <begin position="1"/>
        <end position="132"/>
    </location>
</feature>
<dbReference type="Pfam" id="PF25390">
    <property type="entry name" value="WD40_RLD"/>
    <property type="match status" value="1"/>
</dbReference>
<accession>A0A6A6EI42</accession>
<dbReference type="InterPro" id="IPR051553">
    <property type="entry name" value="Ran_GTPase-activating"/>
</dbReference>
<dbReference type="PROSITE" id="PS00626">
    <property type="entry name" value="RCC1_2"/>
    <property type="match status" value="2"/>
</dbReference>
<protein>
    <submittedName>
        <fullName evidence="6">RCC1/BLIP-II</fullName>
    </submittedName>
</protein>
<feature type="repeat" description="RCC1" evidence="3">
    <location>
        <begin position="523"/>
        <end position="576"/>
    </location>
</feature>
<keyword evidence="7" id="KW-1185">Reference proteome</keyword>
<dbReference type="EMBL" id="ML994617">
    <property type="protein sequence ID" value="KAF2191081.1"/>
    <property type="molecule type" value="Genomic_DNA"/>
</dbReference>
<proteinExistence type="predicted"/>